<sequence>MANSSHSSDTVDLAARIRELEAENERLRAAADTGEPPTTEPPARERRPGLWRAILSAVCIVLAGILVPLSVVGAWARTELVSEEAFVQTFAPLAEDPDVQQLVIDQTTAAINASVDIEGITDDVFDGIAGLDLPPSAISALNLLRAPAVSGVQSLIDTSVTRIVESDAFAAVWQRALIASHRALVATATGNEGGAVTIDGSGAVGIELGPIVDELKDRLVEQGFGFASAIPAIDTTIIVAQSDALVIVGTVYGLAVTVGWWLPVVALALAIAGILIARRRSTASMGVGIALALGSGALAIGLTAAGAVLGLSAGNLGIPSRTLDTIFFTVVGAMRDTAVVLVFLGLVIAVAAWLAGRWSSAARVRGFAASLSAGARTGLRRRGLDTGAFGEWMYRQRVLVRIIILVIAILSLFLLRPLSFGDVILVVVLALLVWLVAVLVQRSPDDDPVVAAAPPEAEGVETEAAADETEAAHADATGRSVKA</sequence>
<dbReference type="EMBL" id="BAAAYU010000001">
    <property type="protein sequence ID" value="GAA3622434.1"/>
    <property type="molecule type" value="Genomic_DNA"/>
</dbReference>
<feature type="region of interest" description="Disordered" evidence="1">
    <location>
        <begin position="447"/>
        <end position="483"/>
    </location>
</feature>
<evidence type="ECO:0000313" key="4">
    <source>
        <dbReference type="Proteomes" id="UP001501697"/>
    </source>
</evidence>
<dbReference type="RefSeq" id="WP_344735836.1">
    <property type="nucleotide sequence ID" value="NZ_BAAAYU010000001.1"/>
</dbReference>
<feature type="transmembrane region" description="Helical" evidence="2">
    <location>
        <begin position="423"/>
        <end position="440"/>
    </location>
</feature>
<keyword evidence="2" id="KW-0472">Membrane</keyword>
<feature type="region of interest" description="Disordered" evidence="1">
    <location>
        <begin position="24"/>
        <end position="46"/>
    </location>
</feature>
<comment type="caution">
    <text evidence="3">The sequence shown here is derived from an EMBL/GenBank/DDBJ whole genome shotgun (WGS) entry which is preliminary data.</text>
</comment>
<feature type="transmembrane region" description="Helical" evidence="2">
    <location>
        <begin position="289"/>
        <end position="318"/>
    </location>
</feature>
<name>A0ABP6ZZ12_9MICO</name>
<protein>
    <recommendedName>
        <fullName evidence="5">Integral membrane protein</fullName>
    </recommendedName>
</protein>
<feature type="transmembrane region" description="Helical" evidence="2">
    <location>
        <begin position="251"/>
        <end position="277"/>
    </location>
</feature>
<evidence type="ECO:0000256" key="1">
    <source>
        <dbReference type="SAM" id="MobiDB-lite"/>
    </source>
</evidence>
<evidence type="ECO:0008006" key="5">
    <source>
        <dbReference type="Google" id="ProtNLM"/>
    </source>
</evidence>
<keyword evidence="4" id="KW-1185">Reference proteome</keyword>
<keyword evidence="2" id="KW-0812">Transmembrane</keyword>
<feature type="compositionally biased region" description="Acidic residues" evidence="1">
    <location>
        <begin position="458"/>
        <end position="469"/>
    </location>
</feature>
<keyword evidence="2" id="KW-1133">Transmembrane helix</keyword>
<reference evidence="4" key="1">
    <citation type="journal article" date="2019" name="Int. J. Syst. Evol. Microbiol.">
        <title>The Global Catalogue of Microorganisms (GCM) 10K type strain sequencing project: providing services to taxonomists for standard genome sequencing and annotation.</title>
        <authorList>
            <consortium name="The Broad Institute Genomics Platform"/>
            <consortium name="The Broad Institute Genome Sequencing Center for Infectious Disease"/>
            <person name="Wu L."/>
            <person name="Ma J."/>
        </authorList>
    </citation>
    <scope>NUCLEOTIDE SEQUENCE [LARGE SCALE GENOMIC DNA]</scope>
    <source>
        <strain evidence="4">JCM 16544</strain>
    </source>
</reference>
<dbReference type="Proteomes" id="UP001501697">
    <property type="component" value="Unassembled WGS sequence"/>
</dbReference>
<accession>A0ABP6ZZ12</accession>
<evidence type="ECO:0000256" key="2">
    <source>
        <dbReference type="SAM" id="Phobius"/>
    </source>
</evidence>
<feature type="transmembrane region" description="Helical" evidence="2">
    <location>
        <begin position="338"/>
        <end position="356"/>
    </location>
</feature>
<proteinExistence type="predicted"/>
<evidence type="ECO:0000313" key="3">
    <source>
        <dbReference type="EMBL" id="GAA3622434.1"/>
    </source>
</evidence>
<feature type="transmembrane region" description="Helical" evidence="2">
    <location>
        <begin position="398"/>
        <end position="417"/>
    </location>
</feature>
<feature type="transmembrane region" description="Helical" evidence="2">
    <location>
        <begin position="53"/>
        <end position="76"/>
    </location>
</feature>
<gene>
    <name evidence="3" type="ORF">GCM10022200_00710</name>
</gene>
<organism evidence="3 4">
    <name type="scientific">Microbacterium awajiense</name>
    <dbReference type="NCBI Taxonomy" id="415214"/>
    <lineage>
        <taxon>Bacteria</taxon>
        <taxon>Bacillati</taxon>
        <taxon>Actinomycetota</taxon>
        <taxon>Actinomycetes</taxon>
        <taxon>Micrococcales</taxon>
        <taxon>Microbacteriaceae</taxon>
        <taxon>Microbacterium</taxon>
    </lineage>
</organism>